<name>A0A2K9VS26_9ABAC</name>
<dbReference type="GeneID" id="40526938"/>
<evidence type="ECO:0000313" key="3">
    <source>
        <dbReference type="Proteomes" id="UP000297194"/>
    </source>
</evidence>
<sequence>MFLPCGYDTCYTCSKYGFVNPPKGEDVVCENFYSFIPPMEGGDYDDHEFLVNPPSPAKVDFYLEDDVTETTSSAETKTYTEMTSPNAVPSTSVASTAADDIDTILDDLPEVFLPSTAAAVQLPEDDSFDDELPTPETQPPSTSPSMQNLQAELDMLALEVDRIVASGKAPSSPLSAAAAPVSTDDDNNGYSPALAPDLPLPRARPIPRRSFFGSYPTLMGPVRRPDSLVIRNRSARRRIDF</sequence>
<feature type="compositionally biased region" description="Low complexity" evidence="1">
    <location>
        <begin position="167"/>
        <end position="182"/>
    </location>
</feature>
<dbReference type="RefSeq" id="YP_009666658.1">
    <property type="nucleotide sequence ID" value="NC_043530.1"/>
</dbReference>
<protein>
    <submittedName>
        <fullName evidence="2">Uncharacterized protein</fullName>
    </submittedName>
</protein>
<feature type="region of interest" description="Disordered" evidence="1">
    <location>
        <begin position="124"/>
        <end position="146"/>
    </location>
</feature>
<proteinExistence type="predicted"/>
<feature type="compositionally biased region" description="Acidic residues" evidence="1">
    <location>
        <begin position="124"/>
        <end position="133"/>
    </location>
</feature>
<dbReference type="EMBL" id="MF375894">
    <property type="protein sequence ID" value="AUV65265.1"/>
    <property type="molecule type" value="Genomic_DNA"/>
</dbReference>
<dbReference type="KEGG" id="vg:40526938"/>
<keyword evidence="3" id="KW-1185">Reference proteome</keyword>
<organism evidence="2 3">
    <name type="scientific">Mythimna unipuncta nucleopolyhedrovirus</name>
    <dbReference type="NCBI Taxonomy" id="447897"/>
    <lineage>
        <taxon>Viruses</taxon>
        <taxon>Viruses incertae sedis</taxon>
        <taxon>Naldaviricetes</taxon>
        <taxon>Lefavirales</taxon>
        <taxon>Baculoviridae</taxon>
        <taxon>Alphabaculovirus</taxon>
    </lineage>
</organism>
<evidence type="ECO:0000313" key="2">
    <source>
        <dbReference type="EMBL" id="AUV65265.1"/>
    </source>
</evidence>
<reference evidence="2" key="1">
    <citation type="journal article" date="2017" name="Virus Genes">
        <title>The complete genome sequence of a third distinct baculovirus isolated from the true armyworm, Mythimna unipuncta, contains two copies of the lef-7 gene.</title>
        <authorList>
            <person name="Harrison R.L."/>
            <person name="Mowery J.D."/>
            <person name="Rowley D.L."/>
            <person name="Bauchan G.R."/>
            <person name="Theilmann D.A."/>
            <person name="Rohrmann G.F."/>
            <person name="Erlandson M.A."/>
        </authorList>
    </citation>
    <scope>NUCLEOTIDE SEQUENCE [LARGE SCALE GENOMIC DNA]</scope>
    <source>
        <strain evidence="2">#7</strain>
    </source>
</reference>
<feature type="region of interest" description="Disordered" evidence="1">
    <location>
        <begin position="167"/>
        <end position="196"/>
    </location>
</feature>
<accession>A0A2K9VS26</accession>
<evidence type="ECO:0000256" key="1">
    <source>
        <dbReference type="SAM" id="MobiDB-lite"/>
    </source>
</evidence>
<dbReference type="Proteomes" id="UP000297194">
    <property type="component" value="Segment"/>
</dbReference>